<reference evidence="1" key="1">
    <citation type="submission" date="2017-07" db="EMBL/GenBank/DDBJ databases">
        <authorList>
            <person name="Mikheyev A."/>
            <person name="Grau M."/>
        </authorList>
    </citation>
    <scope>NUCLEOTIDE SEQUENCE</scope>
    <source>
        <tissue evidence="1">Venom_gland</tissue>
    </source>
</reference>
<accession>A0A2D4NI97</accession>
<dbReference type="EMBL" id="IACM01179384">
    <property type="protein sequence ID" value="LAB45424.1"/>
    <property type="molecule type" value="Transcribed_RNA"/>
</dbReference>
<proteinExistence type="predicted"/>
<protein>
    <submittedName>
        <fullName evidence="1">Uncharacterized protein</fullName>
    </submittedName>
</protein>
<organism evidence="1">
    <name type="scientific">Micrurus spixii</name>
    <name type="common">Amazon coral snake</name>
    <dbReference type="NCBI Taxonomy" id="129469"/>
    <lineage>
        <taxon>Eukaryota</taxon>
        <taxon>Metazoa</taxon>
        <taxon>Chordata</taxon>
        <taxon>Craniata</taxon>
        <taxon>Vertebrata</taxon>
        <taxon>Euteleostomi</taxon>
        <taxon>Lepidosauria</taxon>
        <taxon>Squamata</taxon>
        <taxon>Bifurcata</taxon>
        <taxon>Unidentata</taxon>
        <taxon>Episquamata</taxon>
        <taxon>Toxicofera</taxon>
        <taxon>Serpentes</taxon>
        <taxon>Colubroidea</taxon>
        <taxon>Elapidae</taxon>
        <taxon>Elapinae</taxon>
        <taxon>Micrurus</taxon>
    </lineage>
</organism>
<sequence length="112" mass="12955">MRQTLAQMIKKNPATLDQKPNRQLIYLFPSAVKVNALKKQMGRGNRAELHLMTIISLNSSQKVDSKQALFKLFLCCVFKKYLAKEQASDKMYPAKFQGKCYTDFMEYLCKAH</sequence>
<dbReference type="AlphaFoldDB" id="A0A2D4NI97"/>
<evidence type="ECO:0000313" key="1">
    <source>
        <dbReference type="EMBL" id="LAB45424.1"/>
    </source>
</evidence>
<reference evidence="1" key="2">
    <citation type="submission" date="2017-11" db="EMBL/GenBank/DDBJ databases">
        <title>Coralsnake Venomics: Analyses of Venom Gland Transcriptomes and Proteomes of Six Brazilian Taxa.</title>
        <authorList>
            <person name="Aird S.D."/>
            <person name="Jorge da Silva N."/>
            <person name="Qiu L."/>
            <person name="Villar-Briones A."/>
            <person name="Aparecida-Saddi V."/>
            <person name="Campos-Telles M.P."/>
            <person name="Grau M."/>
            <person name="Mikheyev A.S."/>
        </authorList>
    </citation>
    <scope>NUCLEOTIDE SEQUENCE</scope>
    <source>
        <tissue evidence="1">Venom_gland</tissue>
    </source>
</reference>
<name>A0A2D4NI97_9SAUR</name>